<sequence length="249" mass="28088">MNISALITTVISFIIKPQKRALVRIANTLKGKTGLEIGGPSGFFALKSYCPVYLFAKQIDGVNFSNETVWEGSIKQGLNYAYTPDKKGFQYIAEASNLDAIANDKYDFLLSCHSLEHVANPLLALEGWYRVIKPGGLLILVLPDKNHTFDHKRPYTSFEHILNDYAQQIDEHDTTHFEEVYALHDLSMDNGVQSLAELKARTVDNFTNRCVHHHVYSIEVLSQMVQHLAFTVVHSQIATPHHLVLVARK</sequence>
<dbReference type="GO" id="GO:0008168">
    <property type="term" value="F:methyltransferase activity"/>
    <property type="evidence" value="ECO:0007669"/>
    <property type="project" value="UniProtKB-KW"/>
</dbReference>
<dbReference type="SUPFAM" id="SSF53335">
    <property type="entry name" value="S-adenosyl-L-methionine-dependent methyltransferases"/>
    <property type="match status" value="1"/>
</dbReference>
<name>A0A8J8JSQ1_9BACT</name>
<dbReference type="Pfam" id="PF13489">
    <property type="entry name" value="Methyltransf_23"/>
    <property type="match status" value="1"/>
</dbReference>
<comment type="caution">
    <text evidence="1">The sequence shown here is derived from an EMBL/GenBank/DDBJ whole genome shotgun (WGS) entry which is preliminary data.</text>
</comment>
<keyword evidence="2" id="KW-1185">Reference proteome</keyword>
<dbReference type="RefSeq" id="WP_171606245.1">
    <property type="nucleotide sequence ID" value="NZ_WHPF01000002.1"/>
</dbReference>
<organism evidence="1 2">
    <name type="scientific">Limnovirga soli</name>
    <dbReference type="NCBI Taxonomy" id="2656915"/>
    <lineage>
        <taxon>Bacteria</taxon>
        <taxon>Pseudomonadati</taxon>
        <taxon>Bacteroidota</taxon>
        <taxon>Chitinophagia</taxon>
        <taxon>Chitinophagales</taxon>
        <taxon>Chitinophagaceae</taxon>
        <taxon>Limnovirga</taxon>
    </lineage>
</organism>
<dbReference type="Proteomes" id="UP000598971">
    <property type="component" value="Unassembled WGS sequence"/>
</dbReference>
<dbReference type="Gene3D" id="3.40.50.150">
    <property type="entry name" value="Vaccinia Virus protein VP39"/>
    <property type="match status" value="1"/>
</dbReference>
<gene>
    <name evidence="1" type="ORF">GD597_02530</name>
</gene>
<keyword evidence="1" id="KW-0808">Transferase</keyword>
<accession>A0A8J8JSQ1</accession>
<keyword evidence="1" id="KW-0489">Methyltransferase</keyword>
<dbReference type="CDD" id="cd02440">
    <property type="entry name" value="AdoMet_MTases"/>
    <property type="match status" value="1"/>
</dbReference>
<dbReference type="InterPro" id="IPR029063">
    <property type="entry name" value="SAM-dependent_MTases_sf"/>
</dbReference>
<evidence type="ECO:0000313" key="1">
    <source>
        <dbReference type="EMBL" id="NNV54320.1"/>
    </source>
</evidence>
<reference evidence="1" key="1">
    <citation type="submission" date="2019-10" db="EMBL/GenBank/DDBJ databases">
        <title>Draft genome sequence of Panacibacter sp. KCS-6.</title>
        <authorList>
            <person name="Yim K.J."/>
        </authorList>
    </citation>
    <scope>NUCLEOTIDE SEQUENCE</scope>
    <source>
        <strain evidence="1">KCS-6</strain>
    </source>
</reference>
<dbReference type="AlphaFoldDB" id="A0A8J8JSQ1"/>
<dbReference type="EMBL" id="WHPF01000002">
    <property type="protein sequence ID" value="NNV54320.1"/>
    <property type="molecule type" value="Genomic_DNA"/>
</dbReference>
<dbReference type="GO" id="GO:0032259">
    <property type="term" value="P:methylation"/>
    <property type="evidence" value="ECO:0007669"/>
    <property type="project" value="UniProtKB-KW"/>
</dbReference>
<protein>
    <submittedName>
        <fullName evidence="1">Methyltransferase domain-containing protein</fullName>
    </submittedName>
</protein>
<proteinExistence type="predicted"/>
<evidence type="ECO:0000313" key="2">
    <source>
        <dbReference type="Proteomes" id="UP000598971"/>
    </source>
</evidence>